<reference evidence="1" key="1">
    <citation type="submission" date="2018-06" db="EMBL/GenBank/DDBJ databases">
        <authorList>
            <person name="Zhirakovskaya E."/>
        </authorList>
    </citation>
    <scope>NUCLEOTIDE SEQUENCE</scope>
</reference>
<sequence length="224" mass="25723">MSDKTRKLVWLTLFAICMAQVEASLVVHLRSIYYSGNPLEIFPLKLLTHRDLAIELVRELATVVMILSVALLTARGFTRVFAVFVYVFGLWDLFYYLWLKIMIGWPLSWFEWDVLFLIPWPWLGPWLSPVLIALLFVVWGGWILTLPNQARFSRGTAVLFVVGALLALVSFLLPAAPLLLEGEQAFRGYQPGDFLWSIFIPGYMLMVTSLWRIATGHCTRKIVR</sequence>
<proteinExistence type="predicted"/>
<dbReference type="EMBL" id="UOFZ01000034">
    <property type="protein sequence ID" value="VAX12379.1"/>
    <property type="molecule type" value="Genomic_DNA"/>
</dbReference>
<evidence type="ECO:0000313" key="1">
    <source>
        <dbReference type="EMBL" id="VAX12379.1"/>
    </source>
</evidence>
<name>A0A3B1B205_9ZZZZ</name>
<protein>
    <submittedName>
        <fullName evidence="1">Uncharacterized protein</fullName>
    </submittedName>
</protein>
<gene>
    <name evidence="1" type="ORF">MNBD_GAMMA24-1245</name>
</gene>
<organism evidence="1">
    <name type="scientific">hydrothermal vent metagenome</name>
    <dbReference type="NCBI Taxonomy" id="652676"/>
    <lineage>
        <taxon>unclassified sequences</taxon>
        <taxon>metagenomes</taxon>
        <taxon>ecological metagenomes</taxon>
    </lineage>
</organism>
<accession>A0A3B1B205</accession>
<dbReference type="AlphaFoldDB" id="A0A3B1B205"/>